<dbReference type="EMBL" id="JALLAZ020000136">
    <property type="protein sequence ID" value="KAL3802734.1"/>
    <property type="molecule type" value="Genomic_DNA"/>
</dbReference>
<keyword evidence="4" id="KW-1185">Reference proteome</keyword>
<feature type="compositionally biased region" description="Basic and acidic residues" evidence="1">
    <location>
        <begin position="410"/>
        <end position="419"/>
    </location>
</feature>
<accession>A0ABD3QQP4</accession>
<reference evidence="3 4" key="1">
    <citation type="submission" date="2024-10" db="EMBL/GenBank/DDBJ databases">
        <title>Updated reference genomes for cyclostephanoid diatoms.</title>
        <authorList>
            <person name="Roberts W.R."/>
            <person name="Alverson A.J."/>
        </authorList>
    </citation>
    <scope>NUCLEOTIDE SEQUENCE [LARGE SCALE GENOMIC DNA]</scope>
    <source>
        <strain evidence="3 4">AJA276-08</strain>
    </source>
</reference>
<evidence type="ECO:0000313" key="3">
    <source>
        <dbReference type="EMBL" id="KAL3802734.1"/>
    </source>
</evidence>
<sequence>MDTKHYRSAGSEIMGGYDEEDPRGKNIYPEKSALITPPKDPKDQVLLAATPTTTKPRLGAPFSPIRIVECGEDFEPLPYKVNIFEGSPCSPNTWQHVYSPIQATPSNASPANQSGRENQVAGKLPSLINLSDELITPKGKPQLPNDGVKADAEKPPAYHPHNQWPMYPPPTHYWYQQYHYGYHHHYGVLDDQPKIGRLSHPTLYANPQNAHDHYHHAYGTSVPYGHLASAGNIPFHQEYITDVTHNDVICGRGGAINNHPGNMRFRQFIQQFKHEYMVESKQSKPYVAVRVIEAVKNSNPPGRFLVKYPGGYLECSDDRAREKAKQALREGAAKMKKEGYGAKTGALEESNDANEQSEMTRVLLPNERSCNEIEYHDDPEYSNVFDPPHKKKDDDFEPPRRRSKKKDRMKKPLEFEIRL</sequence>
<feature type="domain" description="DUF6824" evidence="2">
    <location>
        <begin position="247"/>
        <end position="330"/>
    </location>
</feature>
<feature type="compositionally biased region" description="Basic and acidic residues" evidence="1">
    <location>
        <begin position="387"/>
        <end position="400"/>
    </location>
</feature>
<evidence type="ECO:0000313" key="4">
    <source>
        <dbReference type="Proteomes" id="UP001530315"/>
    </source>
</evidence>
<feature type="region of interest" description="Disordered" evidence="1">
    <location>
        <begin position="372"/>
        <end position="419"/>
    </location>
</feature>
<evidence type="ECO:0000259" key="2">
    <source>
        <dbReference type="Pfam" id="PF20710"/>
    </source>
</evidence>
<proteinExistence type="predicted"/>
<comment type="caution">
    <text evidence="3">The sequence shown here is derived from an EMBL/GenBank/DDBJ whole genome shotgun (WGS) entry which is preliminary data.</text>
</comment>
<organism evidence="3 4">
    <name type="scientific">Stephanodiscus triporus</name>
    <dbReference type="NCBI Taxonomy" id="2934178"/>
    <lineage>
        <taxon>Eukaryota</taxon>
        <taxon>Sar</taxon>
        <taxon>Stramenopiles</taxon>
        <taxon>Ochrophyta</taxon>
        <taxon>Bacillariophyta</taxon>
        <taxon>Coscinodiscophyceae</taxon>
        <taxon>Thalassiosirophycidae</taxon>
        <taxon>Stephanodiscales</taxon>
        <taxon>Stephanodiscaceae</taxon>
        <taxon>Stephanodiscus</taxon>
    </lineage>
</organism>
<gene>
    <name evidence="3" type="ORF">ACHAW5_003985</name>
</gene>
<name>A0ABD3QQP4_9STRA</name>
<feature type="region of interest" description="Disordered" evidence="1">
    <location>
        <begin position="335"/>
        <end position="358"/>
    </location>
</feature>
<dbReference type="Proteomes" id="UP001530315">
    <property type="component" value="Unassembled WGS sequence"/>
</dbReference>
<dbReference type="AlphaFoldDB" id="A0ABD3QQP4"/>
<dbReference type="InterPro" id="IPR049227">
    <property type="entry name" value="DUF6824"/>
</dbReference>
<evidence type="ECO:0000256" key="1">
    <source>
        <dbReference type="SAM" id="MobiDB-lite"/>
    </source>
</evidence>
<feature type="region of interest" description="Disordered" evidence="1">
    <location>
        <begin position="1"/>
        <end position="43"/>
    </location>
</feature>
<protein>
    <recommendedName>
        <fullName evidence="2">DUF6824 domain-containing protein</fullName>
    </recommendedName>
</protein>
<dbReference type="Pfam" id="PF20710">
    <property type="entry name" value="DUF6824"/>
    <property type="match status" value="1"/>
</dbReference>